<accession>K9YMH3</accession>
<dbReference type="PROSITE" id="PS51257">
    <property type="entry name" value="PROKAR_LIPOPROTEIN"/>
    <property type="match status" value="1"/>
</dbReference>
<dbReference type="PATRIC" id="fig|292563.3.peg.1716"/>
<dbReference type="BioCyc" id="CSTA292563:G1353-1654-MONOMER"/>
<keyword evidence="3" id="KW-1185">Reference proteome</keyword>
<dbReference type="EMBL" id="CP003940">
    <property type="protein sequence ID" value="AFZ47605.1"/>
    <property type="molecule type" value="Genomic_DNA"/>
</dbReference>
<evidence type="ECO:0000313" key="3">
    <source>
        <dbReference type="Proteomes" id="UP000010483"/>
    </source>
</evidence>
<keyword evidence="1" id="KW-1133">Transmembrane helix</keyword>
<protein>
    <submittedName>
        <fullName evidence="2">Uncharacterized protein</fullName>
    </submittedName>
</protein>
<reference evidence="3" key="1">
    <citation type="journal article" date="2013" name="Proc. Natl. Acad. Sci. U.S.A.">
        <title>Improving the coverage of the cyanobacterial phylum using diversity-driven genome sequencing.</title>
        <authorList>
            <person name="Shih P.M."/>
            <person name="Wu D."/>
            <person name="Latifi A."/>
            <person name="Axen S.D."/>
            <person name="Fewer D.P."/>
            <person name="Talla E."/>
            <person name="Calteau A."/>
            <person name="Cai F."/>
            <person name="Tandeau de Marsac N."/>
            <person name="Rippka R."/>
            <person name="Herdman M."/>
            <person name="Sivonen K."/>
            <person name="Coursin T."/>
            <person name="Laurent T."/>
            <person name="Goodwin L."/>
            <person name="Nolan M."/>
            <person name="Davenport K.W."/>
            <person name="Han C.S."/>
            <person name="Rubin E.M."/>
            <person name="Eisen J.A."/>
            <person name="Woyke T."/>
            <person name="Gugger M."/>
            <person name="Kerfeld C.A."/>
        </authorList>
    </citation>
    <scope>NUCLEOTIDE SEQUENCE [LARGE SCALE GENOMIC DNA]</scope>
    <source>
        <strain evidence="3">ATCC 29140 / PCC 7202</strain>
    </source>
</reference>
<feature type="transmembrane region" description="Helical" evidence="1">
    <location>
        <begin position="39"/>
        <end position="59"/>
    </location>
</feature>
<dbReference type="KEGG" id="csn:Cyast_1644"/>
<dbReference type="STRING" id="292563.Cyast_1644"/>
<organism evidence="2 3">
    <name type="scientific">Cyanobacterium stanieri (strain ATCC 29140 / PCC 7202)</name>
    <dbReference type="NCBI Taxonomy" id="292563"/>
    <lineage>
        <taxon>Bacteria</taxon>
        <taxon>Bacillati</taxon>
        <taxon>Cyanobacteriota</taxon>
        <taxon>Cyanophyceae</taxon>
        <taxon>Oscillatoriophycideae</taxon>
        <taxon>Chroococcales</taxon>
        <taxon>Geminocystaceae</taxon>
        <taxon>Cyanobacterium</taxon>
    </lineage>
</organism>
<name>K9YMH3_CYASC</name>
<gene>
    <name evidence="2" type="ordered locus">Cyast_1644</name>
</gene>
<evidence type="ECO:0000313" key="2">
    <source>
        <dbReference type="EMBL" id="AFZ47605.1"/>
    </source>
</evidence>
<evidence type="ECO:0000256" key="1">
    <source>
        <dbReference type="SAM" id="Phobius"/>
    </source>
</evidence>
<keyword evidence="1" id="KW-0812">Transmembrane</keyword>
<dbReference type="Proteomes" id="UP000010483">
    <property type="component" value="Chromosome"/>
</dbReference>
<dbReference type="HOGENOM" id="CLU_204045_0_0_3"/>
<dbReference type="AlphaFoldDB" id="K9YMH3"/>
<keyword evidence="1" id="KW-0472">Membrane</keyword>
<dbReference type="eggNOG" id="ENOG5032YID">
    <property type="taxonomic scope" value="Bacteria"/>
</dbReference>
<proteinExistence type="predicted"/>
<sequence length="67" mass="7050">MYMTPKSGILLLVSCISAIACVGSIFELTSGNPELGENITSLILGFSIPLTIVSFVFAVKDARANSQ</sequence>